<dbReference type="InterPro" id="IPR000722">
    <property type="entry name" value="RNA_pol_asu"/>
</dbReference>
<dbReference type="GO" id="GO:0003899">
    <property type="term" value="F:DNA-directed RNA polymerase activity"/>
    <property type="evidence" value="ECO:0007669"/>
    <property type="project" value="UniProtKB-EC"/>
</dbReference>
<feature type="domain" description="RNA polymerase N-terminal" evidence="8">
    <location>
        <begin position="145"/>
        <end position="364"/>
    </location>
</feature>
<dbReference type="GO" id="GO:0005665">
    <property type="term" value="C:RNA polymerase II, core complex"/>
    <property type="evidence" value="ECO:0007669"/>
    <property type="project" value="TreeGrafter"/>
</dbReference>
<keyword evidence="5 7" id="KW-0804">Transcription</keyword>
<evidence type="ECO:0000259" key="8">
    <source>
        <dbReference type="SMART" id="SM00663"/>
    </source>
</evidence>
<keyword evidence="2 7" id="KW-0240">DNA-directed RNA polymerase</keyword>
<evidence type="ECO:0000256" key="3">
    <source>
        <dbReference type="ARBA" id="ARBA00022679"/>
    </source>
</evidence>
<dbReference type="EC" id="2.7.7.6" evidence="7"/>
<evidence type="ECO:0000256" key="4">
    <source>
        <dbReference type="ARBA" id="ARBA00022695"/>
    </source>
</evidence>
<dbReference type="GO" id="GO:0003677">
    <property type="term" value="F:DNA binding"/>
    <property type="evidence" value="ECO:0007669"/>
    <property type="project" value="InterPro"/>
</dbReference>
<protein>
    <recommendedName>
        <fullName evidence="7">DNA-directed RNA polymerase subunit</fullName>
        <ecNumber evidence="7">2.7.7.6</ecNumber>
    </recommendedName>
</protein>
<keyword evidence="3 7" id="KW-0808">Transferase</keyword>
<dbReference type="EMBL" id="EF689790">
    <property type="protein sequence ID" value="ABV69489.1"/>
    <property type="molecule type" value="Genomic_DNA"/>
</dbReference>
<dbReference type="PANTHER" id="PTHR19376:SF37">
    <property type="entry name" value="DNA-DIRECTED RNA POLYMERASE II SUBUNIT RPB1"/>
    <property type="match status" value="1"/>
</dbReference>
<name>A9Q9Q9_9EURO</name>
<accession>A9Q9Q9</accession>
<dbReference type="InterPro" id="IPR007080">
    <property type="entry name" value="RNA_pol_Rpb1_1"/>
</dbReference>
<dbReference type="InterPro" id="IPR044893">
    <property type="entry name" value="RNA_pol_Rpb1_clamp_domain"/>
</dbReference>
<evidence type="ECO:0000256" key="1">
    <source>
        <dbReference type="ARBA" id="ARBA00006460"/>
    </source>
</evidence>
<proteinExistence type="inferred from homology"/>
<feature type="non-terminal residue" evidence="9">
    <location>
        <position position="364"/>
    </location>
</feature>
<evidence type="ECO:0000256" key="2">
    <source>
        <dbReference type="ARBA" id="ARBA00022478"/>
    </source>
</evidence>
<feature type="non-terminal residue" evidence="9">
    <location>
        <position position="1"/>
    </location>
</feature>
<dbReference type="InterPro" id="IPR045867">
    <property type="entry name" value="DNA-dir_RpoC_beta_prime"/>
</dbReference>
<dbReference type="AlphaFoldDB" id="A9Q9Q9"/>
<evidence type="ECO:0000256" key="6">
    <source>
        <dbReference type="ARBA" id="ARBA00048552"/>
    </source>
</evidence>
<comment type="similarity">
    <text evidence="1 7">Belongs to the RNA polymerase beta' chain family.</text>
</comment>
<dbReference type="Gene3D" id="3.30.1490.180">
    <property type="entry name" value="RNA polymerase ii"/>
    <property type="match status" value="1"/>
</dbReference>
<evidence type="ECO:0000256" key="5">
    <source>
        <dbReference type="ARBA" id="ARBA00023163"/>
    </source>
</evidence>
<organism evidence="9">
    <name type="scientific">Bagliettoa calciseda</name>
    <dbReference type="NCBI Taxonomy" id="633446"/>
    <lineage>
        <taxon>Eukaryota</taxon>
        <taxon>Fungi</taxon>
        <taxon>Dikarya</taxon>
        <taxon>Ascomycota</taxon>
        <taxon>Pezizomycotina</taxon>
        <taxon>Eurotiomycetes</taxon>
        <taxon>Chaetothyriomycetidae</taxon>
        <taxon>Verrucariales</taxon>
        <taxon>Verrucariaceae</taxon>
        <taxon>Bagliettoa</taxon>
    </lineage>
</organism>
<gene>
    <name evidence="9" type="primary">RPB1</name>
</gene>
<dbReference type="Pfam" id="PF00623">
    <property type="entry name" value="RNA_pol_Rpb1_2"/>
    <property type="match status" value="1"/>
</dbReference>
<dbReference type="PANTHER" id="PTHR19376">
    <property type="entry name" value="DNA-DIRECTED RNA POLYMERASE"/>
    <property type="match status" value="1"/>
</dbReference>
<keyword evidence="4 7" id="KW-0548">Nucleotidyltransferase</keyword>
<dbReference type="SUPFAM" id="SSF64484">
    <property type="entry name" value="beta and beta-prime subunits of DNA dependent RNA-polymerase"/>
    <property type="match status" value="1"/>
</dbReference>
<reference evidence="9" key="1">
    <citation type="journal article" date="2007" name="Mycol. Res.">
        <title>Using a multigene phylogenetic analysis to assess generic delineation and character evolution in Verrucariaceae (Verrucariales, Ascomycota).</title>
        <authorList>
            <person name="Gueidan C."/>
            <person name="Roux C."/>
            <person name="Lutzoni F."/>
        </authorList>
    </citation>
    <scope>NUCLEOTIDE SEQUENCE</scope>
    <source>
        <strain evidence="9">AFTOL-ID 2229</strain>
    </source>
</reference>
<dbReference type="GO" id="GO:0006351">
    <property type="term" value="P:DNA-templated transcription"/>
    <property type="evidence" value="ECO:0007669"/>
    <property type="project" value="InterPro"/>
</dbReference>
<sequence length="364" mass="41078">GFLGKVKKLLETVCHNCGKIKALDSEELRYALSVRDRKKRFELIWRLSQKQNVCQADGPEDEDDPNARDTITKAKHGGCGNAQPAIRKTGLELWAQYKPRKGEDEEGAVPEKSQIWPAQALQVFQHLTDETLETLGLNLDFARPEWMILQSLPVPPPPVRPSISVDGSGQGQRGEDDLTFKLGDIIRANQNLIRINAEGAPDHIAKELQALLQYHVATYMDNDIANLDKAQHKSGRPIKSIRARLKGKEGRLRQNLMGKRVDFSARTVITGDPNLSLDEVGVPRSIAKTLTYPETVTRYNMEKLKQFVVTGPDSHPGARFIIRGNNERIDLRYHKRPADIVLQKGWKVERHIKDGDVILFNRQP</sequence>
<dbReference type="InterPro" id="IPR006592">
    <property type="entry name" value="RNA_pol_N"/>
</dbReference>
<evidence type="ECO:0000313" key="9">
    <source>
        <dbReference type="EMBL" id="ABV69489.1"/>
    </source>
</evidence>
<comment type="catalytic activity">
    <reaction evidence="6 7">
        <text>RNA(n) + a ribonucleoside 5'-triphosphate = RNA(n+1) + diphosphate</text>
        <dbReference type="Rhea" id="RHEA:21248"/>
        <dbReference type="Rhea" id="RHEA-COMP:14527"/>
        <dbReference type="Rhea" id="RHEA-COMP:17342"/>
        <dbReference type="ChEBI" id="CHEBI:33019"/>
        <dbReference type="ChEBI" id="CHEBI:61557"/>
        <dbReference type="ChEBI" id="CHEBI:140395"/>
        <dbReference type="EC" id="2.7.7.6"/>
    </reaction>
</comment>
<dbReference type="Gene3D" id="4.10.860.120">
    <property type="entry name" value="RNA polymerase II, clamp domain"/>
    <property type="match status" value="1"/>
</dbReference>
<dbReference type="Gene3D" id="2.40.40.20">
    <property type="match status" value="1"/>
</dbReference>
<dbReference type="SMART" id="SM00663">
    <property type="entry name" value="RPOLA_N"/>
    <property type="match status" value="1"/>
</dbReference>
<comment type="function">
    <text evidence="7">DNA-dependent RNA polymerase catalyzes the transcription of DNA into RNA using the four ribonucleoside triphosphates as substrates.</text>
</comment>
<dbReference type="Pfam" id="PF04997">
    <property type="entry name" value="RNA_pol_Rpb1_1"/>
    <property type="match status" value="1"/>
</dbReference>
<evidence type="ECO:0000256" key="7">
    <source>
        <dbReference type="RuleBase" id="RU004279"/>
    </source>
</evidence>